<organism evidence="2 3">
    <name type="scientific">Polyangium fumosum</name>
    <dbReference type="NCBI Taxonomy" id="889272"/>
    <lineage>
        <taxon>Bacteria</taxon>
        <taxon>Pseudomonadati</taxon>
        <taxon>Myxococcota</taxon>
        <taxon>Polyangia</taxon>
        <taxon>Polyangiales</taxon>
        <taxon>Polyangiaceae</taxon>
        <taxon>Polyangium</taxon>
    </lineage>
</organism>
<accession>A0A4U1IXW3</accession>
<dbReference type="GO" id="GO:0004029">
    <property type="term" value="F:aldehyde dehydrogenase (NAD+) activity"/>
    <property type="evidence" value="ECO:0007669"/>
    <property type="project" value="TreeGrafter"/>
</dbReference>
<proteinExistence type="predicted"/>
<evidence type="ECO:0000313" key="3">
    <source>
        <dbReference type="Proteomes" id="UP000309215"/>
    </source>
</evidence>
<feature type="domain" description="NAD-dependent epimerase/dehydratase" evidence="1">
    <location>
        <begin position="3"/>
        <end position="212"/>
    </location>
</feature>
<dbReference type="SUPFAM" id="SSF51735">
    <property type="entry name" value="NAD(P)-binding Rossmann-fold domains"/>
    <property type="match status" value="1"/>
</dbReference>
<dbReference type="AlphaFoldDB" id="A0A4U1IXW3"/>
<dbReference type="Gene3D" id="3.40.50.720">
    <property type="entry name" value="NAD(P)-binding Rossmann-like Domain"/>
    <property type="match status" value="1"/>
</dbReference>
<dbReference type="RefSeq" id="WP_136933952.1">
    <property type="nucleotide sequence ID" value="NZ_SSMQ01000056.1"/>
</dbReference>
<protein>
    <submittedName>
        <fullName evidence="2">NAD-dependent epimerase/dehydratase family protein</fullName>
    </submittedName>
</protein>
<dbReference type="Pfam" id="PF01370">
    <property type="entry name" value="Epimerase"/>
    <property type="match status" value="1"/>
</dbReference>
<reference evidence="2 3" key="1">
    <citation type="submission" date="2019-04" db="EMBL/GenBank/DDBJ databases">
        <authorList>
            <person name="Li Y."/>
            <person name="Wang J."/>
        </authorList>
    </citation>
    <scope>NUCLEOTIDE SEQUENCE [LARGE SCALE GENOMIC DNA]</scope>
    <source>
        <strain evidence="2 3">DSM 14668</strain>
    </source>
</reference>
<evidence type="ECO:0000259" key="1">
    <source>
        <dbReference type="Pfam" id="PF01370"/>
    </source>
</evidence>
<dbReference type="EMBL" id="SSMQ01000056">
    <property type="protein sequence ID" value="TKC99469.1"/>
    <property type="molecule type" value="Genomic_DNA"/>
</dbReference>
<dbReference type="Proteomes" id="UP000309215">
    <property type="component" value="Unassembled WGS sequence"/>
</dbReference>
<keyword evidence="3" id="KW-1185">Reference proteome</keyword>
<gene>
    <name evidence="2" type="ORF">E8A74_37715</name>
</gene>
<comment type="caution">
    <text evidence="2">The sequence shown here is derived from an EMBL/GenBank/DDBJ whole genome shotgun (WGS) entry which is preliminary data.</text>
</comment>
<dbReference type="OrthoDB" id="9787292at2"/>
<dbReference type="InterPro" id="IPR001509">
    <property type="entry name" value="Epimerase_deHydtase"/>
</dbReference>
<dbReference type="InterPro" id="IPR051783">
    <property type="entry name" value="NAD(P)-dependent_oxidoreduct"/>
</dbReference>
<dbReference type="InterPro" id="IPR036291">
    <property type="entry name" value="NAD(P)-bd_dom_sf"/>
</dbReference>
<dbReference type="GO" id="GO:0005737">
    <property type="term" value="C:cytoplasm"/>
    <property type="evidence" value="ECO:0007669"/>
    <property type="project" value="TreeGrafter"/>
</dbReference>
<sequence length="296" mass="30891">MKIFVTGASGYIGGSIAAQLASQGHTVRGLVRSTAKGDGVRAKGITPVFGTLDDAALLSTEAKAADAVINAADSDHAGAVEALLAGLAGSGKPFLHTSGSSIVGDEAMGAPSDAIYTEDTPVKPEPDKVHRVALNQRIVDAAPAVRTIVLCNTLIYGDTLGPPAQSVQIPPLIVQAKESGIPRYIGRGLNIWSNVHIADVVDLYLLALEKAPAGSFYYVENGEASFGDLVRAIGKALGLGEAQSWPAEAAVAKWGRELAVFALGSNSRVRADKARAELGWSPRHRSVVDWVTQHVR</sequence>
<name>A0A4U1IXW3_9BACT</name>
<dbReference type="PANTHER" id="PTHR48079">
    <property type="entry name" value="PROTEIN YEEZ"/>
    <property type="match status" value="1"/>
</dbReference>
<dbReference type="PANTHER" id="PTHR48079:SF6">
    <property type="entry name" value="NAD(P)-BINDING DOMAIN-CONTAINING PROTEIN-RELATED"/>
    <property type="match status" value="1"/>
</dbReference>
<evidence type="ECO:0000313" key="2">
    <source>
        <dbReference type="EMBL" id="TKC99469.1"/>
    </source>
</evidence>